<gene>
    <name evidence="2" type="ORF">SSOG_08177</name>
</gene>
<keyword evidence="3" id="KW-1185">Reference proteome</keyword>
<sequence length="70" mass="7343">MIHPGRGRCESGHRITGRSEAPRRAADGTAKTGSHQARCAKDEGERGRRAAGARGHHPGPSAFQKAGGRC</sequence>
<name>D9WUW3_9ACTN</name>
<proteinExistence type="predicted"/>
<evidence type="ECO:0000256" key="1">
    <source>
        <dbReference type="SAM" id="MobiDB-lite"/>
    </source>
</evidence>
<dbReference type="STRING" id="457427.SSOG_08177"/>
<evidence type="ECO:0000313" key="2">
    <source>
        <dbReference type="EMBL" id="EFL28463.1"/>
    </source>
</evidence>
<feature type="region of interest" description="Disordered" evidence="1">
    <location>
        <begin position="1"/>
        <end position="70"/>
    </location>
</feature>
<protein>
    <submittedName>
        <fullName evidence="2">Uncharacterized protein</fullName>
    </submittedName>
</protein>
<evidence type="ECO:0000313" key="3">
    <source>
        <dbReference type="Proteomes" id="UP000003963"/>
    </source>
</evidence>
<reference evidence="2 3" key="1">
    <citation type="submission" date="2009-02" db="EMBL/GenBank/DDBJ databases">
        <title>Annotation of Streptomyces hygroscopicus strain ATCC 53653.</title>
        <authorList>
            <consortium name="The Broad Institute Genome Sequencing Platform"/>
            <consortium name="Broad Institute Microbial Sequencing Center"/>
            <person name="Fischbach M."/>
            <person name="Godfrey P."/>
            <person name="Ward D."/>
            <person name="Young S."/>
            <person name="Zeng Q."/>
            <person name="Koehrsen M."/>
            <person name="Alvarado L."/>
            <person name="Berlin A.M."/>
            <person name="Bochicchio J."/>
            <person name="Borenstein D."/>
            <person name="Chapman S.B."/>
            <person name="Chen Z."/>
            <person name="Engels R."/>
            <person name="Freedman E."/>
            <person name="Gellesch M."/>
            <person name="Goldberg J."/>
            <person name="Griggs A."/>
            <person name="Gujja S."/>
            <person name="Heilman E.R."/>
            <person name="Heiman D.I."/>
            <person name="Hepburn T.A."/>
            <person name="Howarth C."/>
            <person name="Jen D."/>
            <person name="Larson L."/>
            <person name="Lewis B."/>
            <person name="Mehta T."/>
            <person name="Park D."/>
            <person name="Pearson M."/>
            <person name="Richards J."/>
            <person name="Roberts A."/>
            <person name="Saif S."/>
            <person name="Shea T.D."/>
            <person name="Shenoy N."/>
            <person name="Sisk P."/>
            <person name="Stolte C."/>
            <person name="Sykes S.N."/>
            <person name="Thomson T."/>
            <person name="Walk T."/>
            <person name="White J."/>
            <person name="Yandava C."/>
            <person name="Straight P."/>
            <person name="Clardy J."/>
            <person name="Hung D."/>
            <person name="Kolter R."/>
            <person name="Mekalanos J."/>
            <person name="Walker S."/>
            <person name="Walsh C.T."/>
            <person name="Wieland-Brown L.C."/>
            <person name="Haas B."/>
            <person name="Nusbaum C."/>
            <person name="Birren B."/>
        </authorList>
    </citation>
    <scope>NUCLEOTIDE SEQUENCE [LARGE SCALE GENOMIC DNA]</scope>
    <source>
        <strain evidence="2 3">ATCC 53653</strain>
    </source>
</reference>
<dbReference type="HOGENOM" id="CLU_2756135_0_0_11"/>
<feature type="compositionally biased region" description="Basic and acidic residues" evidence="1">
    <location>
        <begin position="39"/>
        <end position="48"/>
    </location>
</feature>
<dbReference type="Proteomes" id="UP000003963">
    <property type="component" value="Unassembled WGS sequence"/>
</dbReference>
<dbReference type="AlphaFoldDB" id="D9WUW3"/>
<organism evidence="2 3">
    <name type="scientific">Streptomyces himastatinicus ATCC 53653</name>
    <dbReference type="NCBI Taxonomy" id="457427"/>
    <lineage>
        <taxon>Bacteria</taxon>
        <taxon>Bacillati</taxon>
        <taxon>Actinomycetota</taxon>
        <taxon>Actinomycetes</taxon>
        <taxon>Kitasatosporales</taxon>
        <taxon>Streptomycetaceae</taxon>
        <taxon>Streptomyces</taxon>
        <taxon>Streptomyces violaceusniger group</taxon>
    </lineage>
</organism>
<accession>D9WUW3</accession>
<dbReference type="EMBL" id="GG657754">
    <property type="protein sequence ID" value="EFL28463.1"/>
    <property type="molecule type" value="Genomic_DNA"/>
</dbReference>